<keyword evidence="1" id="KW-0472">Membrane</keyword>
<proteinExistence type="predicted"/>
<feature type="transmembrane region" description="Helical" evidence="1">
    <location>
        <begin position="132"/>
        <end position="156"/>
    </location>
</feature>
<keyword evidence="1" id="KW-1133">Transmembrane helix</keyword>
<feature type="transmembrane region" description="Helical" evidence="1">
    <location>
        <begin position="63"/>
        <end position="81"/>
    </location>
</feature>
<dbReference type="AlphaFoldDB" id="A0A6J4IKT6"/>
<name>A0A6J4IKT6_9BACT</name>
<accession>A0A6J4IKT6</accession>
<sequence length="198" mass="22416">MAHSKTLPRLPREESRASVLECGGLPPLSLSAWLMTTDGPYIPRVGQYSANVSLLMAISDLPALNATLNFISTIFIATGWYMSRRGLWRQHIACMIAAITTSALFLVSYVTYHYARGGQSTQFTGQGIVRPIYFAILISHILLAFIILPLVIATVVPVFRRRWEKHKRLGRWTMPIWLYVSVTGVLVYLMLYRWFPAP</sequence>
<evidence type="ECO:0000313" key="2">
    <source>
        <dbReference type="EMBL" id="CAA9253001.1"/>
    </source>
</evidence>
<organism evidence="2">
    <name type="scientific">uncultured Chthoniobacterales bacterium</name>
    <dbReference type="NCBI Taxonomy" id="1836801"/>
    <lineage>
        <taxon>Bacteria</taxon>
        <taxon>Pseudomonadati</taxon>
        <taxon>Verrucomicrobiota</taxon>
        <taxon>Spartobacteria</taxon>
        <taxon>Chthoniobacterales</taxon>
        <taxon>environmental samples</taxon>
    </lineage>
</organism>
<feature type="transmembrane region" description="Helical" evidence="1">
    <location>
        <begin position="93"/>
        <end position="112"/>
    </location>
</feature>
<evidence type="ECO:0000256" key="1">
    <source>
        <dbReference type="SAM" id="Phobius"/>
    </source>
</evidence>
<reference evidence="2" key="1">
    <citation type="submission" date="2020-02" db="EMBL/GenBank/DDBJ databases">
        <authorList>
            <person name="Meier V. D."/>
        </authorList>
    </citation>
    <scope>NUCLEOTIDE SEQUENCE</scope>
    <source>
        <strain evidence="2">AVDCRST_MAG42</strain>
    </source>
</reference>
<gene>
    <name evidence="2" type="ORF">AVDCRST_MAG42-2333</name>
</gene>
<dbReference type="PANTHER" id="PTHR37692:SF1">
    <property type="entry name" value="DUF420 DOMAIN-CONTAINING PROTEIN"/>
    <property type="match status" value="1"/>
</dbReference>
<dbReference type="EMBL" id="CADCTA010000083">
    <property type="protein sequence ID" value="CAA9253001.1"/>
    <property type="molecule type" value="Genomic_DNA"/>
</dbReference>
<protein>
    <submittedName>
        <fullName evidence="2">Terminal oxidase biogenesis protein CtaM, putative heme A, heme O chaperone</fullName>
    </submittedName>
</protein>
<keyword evidence="1" id="KW-0812">Transmembrane</keyword>
<dbReference type="InterPro" id="IPR007352">
    <property type="entry name" value="DUF420"/>
</dbReference>
<dbReference type="Pfam" id="PF04238">
    <property type="entry name" value="DUF420"/>
    <property type="match status" value="1"/>
</dbReference>
<feature type="transmembrane region" description="Helical" evidence="1">
    <location>
        <begin position="176"/>
        <end position="195"/>
    </location>
</feature>
<dbReference type="PANTHER" id="PTHR37692">
    <property type="entry name" value="HYPOTHETICAL MEMBRANE SPANNING PROTEIN"/>
    <property type="match status" value="1"/>
</dbReference>